<reference evidence="2" key="2">
    <citation type="submission" date="2025-08" db="UniProtKB">
        <authorList>
            <consortium name="Ensembl"/>
        </authorList>
    </citation>
    <scope>IDENTIFICATION</scope>
</reference>
<evidence type="ECO:0000313" key="3">
    <source>
        <dbReference type="Proteomes" id="UP000265140"/>
    </source>
</evidence>
<feature type="transmembrane region" description="Helical" evidence="1">
    <location>
        <begin position="57"/>
        <end position="73"/>
    </location>
</feature>
<keyword evidence="1" id="KW-0472">Membrane</keyword>
<keyword evidence="1" id="KW-0812">Transmembrane</keyword>
<sequence length="506" mass="58663">MLTSVFIYIEKLKRIPIAIVVLFNFSSIINIILSYYRTITLSVIPSLCHRFTMGRECLPFIFLMLLPVALVWANPPTLNTTSDLINIEFGHRFPRHGLHLLYFIAHHLDVDDNNIIRPNFVPDRGDWGFFSYSDSEGVFPPLLDQNQQGYYSVGNLNLQISYSLPHFVTQSYRLALGSAERNRDRVVVRTSPNREYLEAVYITQRYPLNDPRSNQYDPQNTWQISPALLREIRNLSANRKDSLSVFLYTANYDVSSINFNNYCYYSDPHKDINIYQVEEASAQKPPTESTAVNKRVTLSNSNNHVECNEIFLEVKATDKGYARIRWSNIPDRLLDKGVQVNVCKDGSCLTSPIDKRSYGTYDTRKYLNKGLSPCLQFIVNTSEIMCGPTYDDTDRKLPVDIKGYDASLQLYTNDGFACARLIIKNTFSDWKNKFGSSWVGFYSDHNKYNYNYDTHQWATNFQHEGMFGQYKIYVYCSNMAIRPEAQARFFLHKEYVSIAMTIPWER</sequence>
<dbReference type="PANTHER" id="PTHR38706">
    <property type="entry name" value="SI:CH211-198C19.1-RELATED"/>
    <property type="match status" value="1"/>
</dbReference>
<proteinExistence type="predicted"/>
<feature type="transmembrane region" description="Helical" evidence="1">
    <location>
        <begin position="15"/>
        <end position="36"/>
    </location>
</feature>
<name>A0AAY5LDG2_ESOLU</name>
<protein>
    <submittedName>
        <fullName evidence="2">Uncharacterized protein</fullName>
    </submittedName>
</protein>
<reference evidence="2 3" key="1">
    <citation type="submission" date="2020-02" db="EMBL/GenBank/DDBJ databases">
        <title>Esox lucius (northern pike) genome, fEsoLuc1, primary haplotype.</title>
        <authorList>
            <person name="Myers G."/>
            <person name="Karagic N."/>
            <person name="Meyer A."/>
            <person name="Pippel M."/>
            <person name="Reichard M."/>
            <person name="Winkler S."/>
            <person name="Tracey A."/>
            <person name="Sims Y."/>
            <person name="Howe K."/>
            <person name="Rhie A."/>
            <person name="Formenti G."/>
            <person name="Durbin R."/>
            <person name="Fedrigo O."/>
            <person name="Jarvis E.D."/>
        </authorList>
    </citation>
    <scope>NUCLEOTIDE SEQUENCE [LARGE SCALE GENOMIC DNA]</scope>
</reference>
<dbReference type="PANTHER" id="PTHR38706:SF2">
    <property type="match status" value="1"/>
</dbReference>
<evidence type="ECO:0000313" key="2">
    <source>
        <dbReference type="Ensembl" id="ENSELUP00000097847.1"/>
    </source>
</evidence>
<evidence type="ECO:0000256" key="1">
    <source>
        <dbReference type="SAM" id="Phobius"/>
    </source>
</evidence>
<keyword evidence="1" id="KW-1133">Transmembrane helix</keyword>
<dbReference type="GeneTree" id="ENSGT00730000111690"/>
<dbReference type="Proteomes" id="UP000265140">
    <property type="component" value="Chromosome 14"/>
</dbReference>
<dbReference type="AlphaFoldDB" id="A0AAY5LDG2"/>
<accession>A0AAY5LDG2</accession>
<reference evidence="2" key="3">
    <citation type="submission" date="2025-09" db="UniProtKB">
        <authorList>
            <consortium name="Ensembl"/>
        </authorList>
    </citation>
    <scope>IDENTIFICATION</scope>
</reference>
<dbReference type="Ensembl" id="ENSELUT00000098124.1">
    <property type="protein sequence ID" value="ENSELUP00000097847.1"/>
    <property type="gene ID" value="ENSELUG00000041686.1"/>
</dbReference>
<organism evidence="2 3">
    <name type="scientific">Esox lucius</name>
    <name type="common">Northern pike</name>
    <dbReference type="NCBI Taxonomy" id="8010"/>
    <lineage>
        <taxon>Eukaryota</taxon>
        <taxon>Metazoa</taxon>
        <taxon>Chordata</taxon>
        <taxon>Craniata</taxon>
        <taxon>Vertebrata</taxon>
        <taxon>Euteleostomi</taxon>
        <taxon>Actinopterygii</taxon>
        <taxon>Neopterygii</taxon>
        <taxon>Teleostei</taxon>
        <taxon>Protacanthopterygii</taxon>
        <taxon>Esociformes</taxon>
        <taxon>Esocidae</taxon>
        <taxon>Esox</taxon>
    </lineage>
</organism>
<keyword evidence="3" id="KW-1185">Reference proteome</keyword>